<dbReference type="Proteomes" id="UP000031184">
    <property type="component" value="Unassembled WGS sequence"/>
</dbReference>
<name>A0A0B4EZS1_9FUSO</name>
<dbReference type="AlphaFoldDB" id="A0A0B4EZS1"/>
<evidence type="ECO:0000313" key="1">
    <source>
        <dbReference type="EMBL" id="KID50364.1"/>
    </source>
</evidence>
<reference evidence="1 2" key="1">
    <citation type="submission" date="2013-08" db="EMBL/GenBank/DDBJ databases">
        <title>An opportunistic ruminal bacterium that causes liver abscesses in cattle.</title>
        <authorList>
            <person name="Benahmed F.H."/>
            <person name="Rasmussen M."/>
            <person name="Harbottle H."/>
            <person name="Soppet D."/>
            <person name="Nagaraja T.G."/>
            <person name="Davidson M."/>
        </authorList>
    </citation>
    <scope>NUCLEOTIDE SEQUENCE [LARGE SCALE GENOMIC DNA]</scope>
    <source>
        <strain evidence="1 2">B35</strain>
    </source>
</reference>
<gene>
    <name evidence="1" type="ORF">C095_00340</name>
</gene>
<protein>
    <submittedName>
        <fullName evidence="1">Uncharacterized protein</fullName>
    </submittedName>
</protein>
<sequence>MKKTYKKPIVVFTPKDEKIENLSVAHCGCGC</sequence>
<proteinExistence type="predicted"/>
<dbReference type="EMBL" id="AUZI01000004">
    <property type="protein sequence ID" value="KID50364.1"/>
    <property type="molecule type" value="Genomic_DNA"/>
</dbReference>
<evidence type="ECO:0000313" key="2">
    <source>
        <dbReference type="Proteomes" id="UP000031184"/>
    </source>
</evidence>
<comment type="caution">
    <text evidence="1">The sequence shown here is derived from an EMBL/GenBank/DDBJ whole genome shotgun (WGS) entry which is preliminary data.</text>
</comment>
<accession>A0A0B4EZS1</accession>
<organism evidence="1 2">
    <name type="scientific">Fusobacterium necrophorum subsp. funduliforme B35</name>
    <dbReference type="NCBI Taxonomy" id="1226633"/>
    <lineage>
        <taxon>Bacteria</taxon>
        <taxon>Fusobacteriati</taxon>
        <taxon>Fusobacteriota</taxon>
        <taxon>Fusobacteriia</taxon>
        <taxon>Fusobacteriales</taxon>
        <taxon>Fusobacteriaceae</taxon>
        <taxon>Fusobacterium</taxon>
    </lineage>
</organism>
<dbReference type="PATRIC" id="fig|1226633.4.peg.61"/>